<dbReference type="Proteomes" id="UP000053647">
    <property type="component" value="Unassembled WGS sequence"/>
</dbReference>
<keyword evidence="2" id="KW-1185">Reference proteome</keyword>
<dbReference type="HOGENOM" id="CLU_1482446_0_0_1"/>
<accession>A0A0C9SUB9</accession>
<gene>
    <name evidence="1" type="ORF">PAXINDRAFT_158874</name>
</gene>
<dbReference type="EMBL" id="KN820569">
    <property type="protein sequence ID" value="KIJ06015.1"/>
    <property type="molecule type" value="Genomic_DNA"/>
</dbReference>
<name>A0A0C9SUB9_PAXIN</name>
<proteinExistence type="predicted"/>
<organism evidence="1 2">
    <name type="scientific">Paxillus involutus ATCC 200175</name>
    <dbReference type="NCBI Taxonomy" id="664439"/>
    <lineage>
        <taxon>Eukaryota</taxon>
        <taxon>Fungi</taxon>
        <taxon>Dikarya</taxon>
        <taxon>Basidiomycota</taxon>
        <taxon>Agaricomycotina</taxon>
        <taxon>Agaricomycetes</taxon>
        <taxon>Agaricomycetidae</taxon>
        <taxon>Boletales</taxon>
        <taxon>Paxilineae</taxon>
        <taxon>Paxillaceae</taxon>
        <taxon>Paxillus</taxon>
    </lineage>
</organism>
<reference evidence="1 2" key="1">
    <citation type="submission" date="2014-06" db="EMBL/GenBank/DDBJ databases">
        <authorList>
            <consortium name="DOE Joint Genome Institute"/>
            <person name="Kuo A."/>
            <person name="Kohler A."/>
            <person name="Nagy L.G."/>
            <person name="Floudas D."/>
            <person name="Copeland A."/>
            <person name="Barry K.W."/>
            <person name="Cichocki N."/>
            <person name="Veneault-Fourrey C."/>
            <person name="LaButti K."/>
            <person name="Lindquist E.A."/>
            <person name="Lipzen A."/>
            <person name="Lundell T."/>
            <person name="Morin E."/>
            <person name="Murat C."/>
            <person name="Sun H."/>
            <person name="Tunlid A."/>
            <person name="Henrissat B."/>
            <person name="Grigoriev I.V."/>
            <person name="Hibbett D.S."/>
            <person name="Martin F."/>
            <person name="Nordberg H.P."/>
            <person name="Cantor M.N."/>
            <person name="Hua S.X."/>
        </authorList>
    </citation>
    <scope>NUCLEOTIDE SEQUENCE [LARGE SCALE GENOMIC DNA]</scope>
    <source>
        <strain evidence="1 2">ATCC 200175</strain>
    </source>
</reference>
<evidence type="ECO:0000313" key="2">
    <source>
        <dbReference type="Proteomes" id="UP000053647"/>
    </source>
</evidence>
<dbReference type="AlphaFoldDB" id="A0A0C9SUB9"/>
<protein>
    <submittedName>
        <fullName evidence="1">Unplaced genomic scaffold PAXINscaffold_1247, whole genome shotgun sequence</fullName>
    </submittedName>
</protein>
<evidence type="ECO:0000313" key="1">
    <source>
        <dbReference type="EMBL" id="KIJ06015.1"/>
    </source>
</evidence>
<sequence>MPIPKGPEIEEVYGQFATFSKLELWYNDVPYEIQPLSTISLKVITWPEYGSGTCGVWAPECKHTWKALPFFIVVLHKLKAPMLPAPIASSSIQAESDAIVDSMFHRISDSAGLRVRFRSESGFVAFRDSRLRRGPHRDIRLLASKAACTKGNSSRGISKVSKERQIELWKRQGFKLLRDPST</sequence>
<reference evidence="2" key="2">
    <citation type="submission" date="2015-01" db="EMBL/GenBank/DDBJ databases">
        <title>Evolutionary Origins and Diversification of the Mycorrhizal Mutualists.</title>
        <authorList>
            <consortium name="DOE Joint Genome Institute"/>
            <consortium name="Mycorrhizal Genomics Consortium"/>
            <person name="Kohler A."/>
            <person name="Kuo A."/>
            <person name="Nagy L.G."/>
            <person name="Floudas D."/>
            <person name="Copeland A."/>
            <person name="Barry K.W."/>
            <person name="Cichocki N."/>
            <person name="Veneault-Fourrey C."/>
            <person name="LaButti K."/>
            <person name="Lindquist E.A."/>
            <person name="Lipzen A."/>
            <person name="Lundell T."/>
            <person name="Morin E."/>
            <person name="Murat C."/>
            <person name="Riley R."/>
            <person name="Ohm R."/>
            <person name="Sun H."/>
            <person name="Tunlid A."/>
            <person name="Henrissat B."/>
            <person name="Grigoriev I.V."/>
            <person name="Hibbett D.S."/>
            <person name="Martin F."/>
        </authorList>
    </citation>
    <scope>NUCLEOTIDE SEQUENCE [LARGE SCALE GENOMIC DNA]</scope>
    <source>
        <strain evidence="2">ATCC 200175</strain>
    </source>
</reference>